<feature type="region of interest" description="Disordered" evidence="1">
    <location>
        <begin position="258"/>
        <end position="289"/>
    </location>
</feature>
<accession>A0ABZ0HUE7</accession>
<organism evidence="3 4">
    <name type="scientific">Methylocapsa polymorpha</name>
    <dbReference type="NCBI Taxonomy" id="3080828"/>
    <lineage>
        <taxon>Bacteria</taxon>
        <taxon>Pseudomonadati</taxon>
        <taxon>Pseudomonadota</taxon>
        <taxon>Alphaproteobacteria</taxon>
        <taxon>Hyphomicrobiales</taxon>
        <taxon>Beijerinckiaceae</taxon>
        <taxon>Methylocapsa</taxon>
    </lineage>
</organism>
<dbReference type="RefSeq" id="WP_407340097.1">
    <property type="nucleotide sequence ID" value="NZ_CP136862.1"/>
</dbReference>
<feature type="chain" id="PRO_5045663027" evidence="2">
    <location>
        <begin position="25"/>
        <end position="289"/>
    </location>
</feature>
<keyword evidence="4" id="KW-1185">Reference proteome</keyword>
<sequence>MKHLGVLFLAAALGFVGLGTSAFAQKAPKPAATPSEKSPSPNDKAPTAAPAPASSDAAHPAIEPAALEILKAASDKLSHAKSISFVARGAFDVPARNGQPLFYLTRSEVLLVRPNKLRVIVPGDGPPSEFYYDGKEVAVFTPYADLIATANVSGNLDQALRAIYEKAGIYFPFVDFIVADPYKTLTEGLTSAFVIGKSKLVGDTTTDIVSISDPHVHLQIWIGSEDKLPRLIWATAADSPEKPRHSVEFSDWRLEGGAASKEADFKPHTTASTRRIPFGRPDAEPAPKP</sequence>
<dbReference type="EMBL" id="CP136862">
    <property type="protein sequence ID" value="WOJ90551.1"/>
    <property type="molecule type" value="Genomic_DNA"/>
</dbReference>
<reference evidence="3 4" key="1">
    <citation type="submission" date="2023-10" db="EMBL/GenBank/DDBJ databases">
        <title>Novel methanotroph of the genus Methylocapsa from a subarctic wetland.</title>
        <authorList>
            <person name="Belova S.E."/>
            <person name="Oshkin I.Y."/>
            <person name="Miroshnikov K."/>
            <person name="Dedysh S.N."/>
        </authorList>
    </citation>
    <scope>NUCLEOTIDE SEQUENCE [LARGE SCALE GENOMIC DNA]</scope>
    <source>
        <strain evidence="3 4">RX1</strain>
    </source>
</reference>
<evidence type="ECO:0000313" key="3">
    <source>
        <dbReference type="EMBL" id="WOJ90551.1"/>
    </source>
</evidence>
<gene>
    <name evidence="3" type="ORF">RZS28_04455</name>
</gene>
<name>A0ABZ0HUE7_9HYPH</name>
<feature type="region of interest" description="Disordered" evidence="1">
    <location>
        <begin position="27"/>
        <end position="57"/>
    </location>
</feature>
<dbReference type="Proteomes" id="UP001626536">
    <property type="component" value="Chromosome"/>
</dbReference>
<keyword evidence="2" id="KW-0732">Signal</keyword>
<dbReference type="Pfam" id="PF09865">
    <property type="entry name" value="DUF2092"/>
    <property type="match status" value="1"/>
</dbReference>
<evidence type="ECO:0000256" key="2">
    <source>
        <dbReference type="SAM" id="SignalP"/>
    </source>
</evidence>
<dbReference type="InterPro" id="IPR019207">
    <property type="entry name" value="DUF2092"/>
</dbReference>
<protein>
    <submittedName>
        <fullName evidence="3">DUF2092 domain-containing protein</fullName>
    </submittedName>
</protein>
<feature type="signal peptide" evidence="2">
    <location>
        <begin position="1"/>
        <end position="24"/>
    </location>
</feature>
<proteinExistence type="predicted"/>
<evidence type="ECO:0000256" key="1">
    <source>
        <dbReference type="SAM" id="MobiDB-lite"/>
    </source>
</evidence>
<feature type="compositionally biased region" description="Low complexity" evidence="1">
    <location>
        <begin position="45"/>
        <end position="57"/>
    </location>
</feature>
<evidence type="ECO:0000313" key="4">
    <source>
        <dbReference type="Proteomes" id="UP001626536"/>
    </source>
</evidence>